<dbReference type="InterPro" id="IPR008936">
    <property type="entry name" value="Rho_GTPase_activation_prot"/>
</dbReference>
<protein>
    <submittedName>
        <fullName evidence="4">RhoGAP domain protein</fullName>
    </submittedName>
</protein>
<keyword evidence="5" id="KW-1185">Reference proteome</keyword>
<dbReference type="InterPro" id="IPR050729">
    <property type="entry name" value="Rho-GAP"/>
</dbReference>
<dbReference type="Pfam" id="PF00620">
    <property type="entry name" value="RhoGAP"/>
    <property type="match status" value="1"/>
</dbReference>
<gene>
    <name evidence="4" type="ORF">BLNAU_2420</name>
</gene>
<dbReference type="InterPro" id="IPR000198">
    <property type="entry name" value="RhoGAP_dom"/>
</dbReference>
<feature type="domain" description="Rho-GAP" evidence="3">
    <location>
        <begin position="103"/>
        <end position="291"/>
    </location>
</feature>
<feature type="region of interest" description="Disordered" evidence="2">
    <location>
        <begin position="66"/>
        <end position="96"/>
    </location>
</feature>
<comment type="caution">
    <text evidence="4">The sequence shown here is derived from an EMBL/GenBank/DDBJ whole genome shotgun (WGS) entry which is preliminary data.</text>
</comment>
<dbReference type="Proteomes" id="UP001281761">
    <property type="component" value="Unassembled WGS sequence"/>
</dbReference>
<dbReference type="Gene3D" id="1.10.555.10">
    <property type="entry name" value="Rho GTPase activation protein"/>
    <property type="match status" value="1"/>
</dbReference>
<evidence type="ECO:0000313" key="4">
    <source>
        <dbReference type="EMBL" id="KAK2962587.1"/>
    </source>
</evidence>
<dbReference type="CDD" id="cd00159">
    <property type="entry name" value="RhoGAP"/>
    <property type="match status" value="1"/>
</dbReference>
<dbReference type="PROSITE" id="PS50238">
    <property type="entry name" value="RHOGAP"/>
    <property type="match status" value="1"/>
</dbReference>
<dbReference type="PANTHER" id="PTHR23176:SF129">
    <property type="entry name" value="RHO GTPASE ACTIVATING PROTEIN AT 16F, ISOFORM E-RELATED"/>
    <property type="match status" value="1"/>
</dbReference>
<name>A0ABQ9YFP7_9EUKA</name>
<dbReference type="SUPFAM" id="SSF48350">
    <property type="entry name" value="GTPase activation domain, GAP"/>
    <property type="match status" value="1"/>
</dbReference>
<keyword evidence="1" id="KW-0343">GTPase activation</keyword>
<accession>A0ABQ9YFP7</accession>
<evidence type="ECO:0000256" key="2">
    <source>
        <dbReference type="SAM" id="MobiDB-lite"/>
    </source>
</evidence>
<dbReference type="EMBL" id="JARBJD010000010">
    <property type="protein sequence ID" value="KAK2962587.1"/>
    <property type="molecule type" value="Genomic_DNA"/>
</dbReference>
<dbReference type="PANTHER" id="PTHR23176">
    <property type="entry name" value="RHO/RAC/CDC GTPASE-ACTIVATING PROTEIN"/>
    <property type="match status" value="1"/>
</dbReference>
<organism evidence="4 5">
    <name type="scientific">Blattamonas nauphoetae</name>
    <dbReference type="NCBI Taxonomy" id="2049346"/>
    <lineage>
        <taxon>Eukaryota</taxon>
        <taxon>Metamonada</taxon>
        <taxon>Preaxostyla</taxon>
        <taxon>Oxymonadida</taxon>
        <taxon>Blattamonas</taxon>
    </lineage>
</organism>
<evidence type="ECO:0000259" key="3">
    <source>
        <dbReference type="PROSITE" id="PS50238"/>
    </source>
</evidence>
<proteinExistence type="predicted"/>
<reference evidence="4 5" key="1">
    <citation type="journal article" date="2022" name="bioRxiv">
        <title>Genomics of Preaxostyla Flagellates Illuminates Evolutionary Transitions and the Path Towards Mitochondrial Loss.</title>
        <authorList>
            <person name="Novak L.V.F."/>
            <person name="Treitli S.C."/>
            <person name="Pyrih J."/>
            <person name="Halakuc P."/>
            <person name="Pipaliya S.V."/>
            <person name="Vacek V."/>
            <person name="Brzon O."/>
            <person name="Soukal P."/>
            <person name="Eme L."/>
            <person name="Dacks J.B."/>
            <person name="Karnkowska A."/>
            <person name="Elias M."/>
            <person name="Hampl V."/>
        </authorList>
    </citation>
    <scope>NUCLEOTIDE SEQUENCE [LARGE SCALE GENOMIC DNA]</scope>
    <source>
        <strain evidence="4">NAU3</strain>
        <tissue evidence="4">Gut</tissue>
    </source>
</reference>
<evidence type="ECO:0000313" key="5">
    <source>
        <dbReference type="Proteomes" id="UP001281761"/>
    </source>
</evidence>
<dbReference type="SMART" id="SM00324">
    <property type="entry name" value="RhoGAP"/>
    <property type="match status" value="1"/>
</dbReference>
<evidence type="ECO:0000256" key="1">
    <source>
        <dbReference type="ARBA" id="ARBA00022468"/>
    </source>
</evidence>
<sequence length="347" mass="39737">MPLFIFSSSLRTQVRKQDQSVGYLPTNYLKPHVEQIDLPPPPEQPPAQDELLITTFTLEPDFQYVAYTPSDPPPPKQPVTAPSTKPSSSKKGVEEKPKMFLGANLREMCMREGTLVPAFLWNSTNFIEQTALQQEGIYRLSPQQDLLEKLLGQLEEQPDLPLPSDSVPNVVAQTIKRWFRELEEPVIPHEMWDDFHKLNQFGPDGKSPKRLLKLLTQIPKENLMTMLVLLKHLQHIVANQGKNRMTHHNVGIVFCPCLFRKPGISPQAMLAFQDVEKGILSWMINNVDIMITKYLFPLPPITITLTGPSTYCPKIDRIIEQYQNLSETHLIIFPLPPLYVPRPRQMH</sequence>